<dbReference type="AlphaFoldDB" id="A0A4R6M9P7"/>
<evidence type="ECO:0000259" key="3">
    <source>
        <dbReference type="Pfam" id="PF13505"/>
    </source>
</evidence>
<dbReference type="Gene3D" id="2.40.160.20">
    <property type="match status" value="1"/>
</dbReference>
<feature type="chain" id="PRO_5020259068" evidence="2">
    <location>
        <begin position="25"/>
        <end position="177"/>
    </location>
</feature>
<dbReference type="InterPro" id="IPR011250">
    <property type="entry name" value="OMP/PagP_B-barrel"/>
</dbReference>
<proteinExistence type="predicted"/>
<feature type="signal peptide" evidence="2">
    <location>
        <begin position="1"/>
        <end position="24"/>
    </location>
</feature>
<organism evidence="4 5">
    <name type="scientific">Marinomonas balearica</name>
    <dbReference type="NCBI Taxonomy" id="491947"/>
    <lineage>
        <taxon>Bacteria</taxon>
        <taxon>Pseudomonadati</taxon>
        <taxon>Pseudomonadota</taxon>
        <taxon>Gammaproteobacteria</taxon>
        <taxon>Oceanospirillales</taxon>
        <taxon>Oceanospirillaceae</taxon>
        <taxon>Marinomonas</taxon>
    </lineage>
</organism>
<name>A0A4R6M9P7_9GAMM</name>
<dbReference type="RefSeq" id="WP_133503575.1">
    <property type="nucleotide sequence ID" value="NZ_SNXC01000011.1"/>
</dbReference>
<evidence type="ECO:0000313" key="4">
    <source>
        <dbReference type="EMBL" id="TDO98144.1"/>
    </source>
</evidence>
<evidence type="ECO:0000256" key="1">
    <source>
        <dbReference type="ARBA" id="ARBA00022729"/>
    </source>
</evidence>
<comment type="caution">
    <text evidence="4">The sequence shown here is derived from an EMBL/GenBank/DDBJ whole genome shotgun (WGS) entry which is preliminary data.</text>
</comment>
<reference evidence="4 5" key="1">
    <citation type="submission" date="2019-03" db="EMBL/GenBank/DDBJ databases">
        <title>Genomic Encyclopedia of Type Strains, Phase III (KMG-III): the genomes of soil and plant-associated and newly described type strains.</title>
        <authorList>
            <person name="Whitman W."/>
        </authorList>
    </citation>
    <scope>NUCLEOTIDE SEQUENCE [LARGE SCALE GENOMIC DNA]</scope>
    <source>
        <strain evidence="4 5">CECT 7378</strain>
    </source>
</reference>
<dbReference type="SUPFAM" id="SSF56925">
    <property type="entry name" value="OMPA-like"/>
    <property type="match status" value="1"/>
</dbReference>
<dbReference type="Pfam" id="PF13505">
    <property type="entry name" value="OMP_b-brl"/>
    <property type="match status" value="1"/>
</dbReference>
<dbReference type="InterPro" id="IPR027385">
    <property type="entry name" value="Beta-barrel_OMP"/>
</dbReference>
<keyword evidence="5" id="KW-1185">Reference proteome</keyword>
<accession>A0A4R6M9P7</accession>
<dbReference type="EMBL" id="SNXC01000011">
    <property type="protein sequence ID" value="TDO98144.1"/>
    <property type="molecule type" value="Genomic_DNA"/>
</dbReference>
<evidence type="ECO:0000313" key="5">
    <source>
        <dbReference type="Proteomes" id="UP000294656"/>
    </source>
</evidence>
<keyword evidence="1 2" id="KW-0732">Signal</keyword>
<gene>
    <name evidence="4" type="ORF">DFP79_1778</name>
</gene>
<evidence type="ECO:0000256" key="2">
    <source>
        <dbReference type="SAM" id="SignalP"/>
    </source>
</evidence>
<dbReference type="Proteomes" id="UP000294656">
    <property type="component" value="Unassembled WGS sequence"/>
</dbReference>
<protein>
    <submittedName>
        <fullName evidence="4">Outer membrane protein with beta-barrel domain</fullName>
    </submittedName>
</protein>
<dbReference type="OrthoDB" id="6104267at2"/>
<sequence>MLFRLIGKCSGIVLCLFSASGSYAESPWSFNLGFTSLYLDSEAHGFQEEGLDAMALDYAVVYRFNNTVSLKAGMANGIKSFPQTDGGDDLSVNMTYADVQFGYDNGVIRPYFFFGLAEVDVSPESGSSQTSRRLGFGVEHELFDQWSVNVNYSLIAASVKQGESESSTTVGFAYRFD</sequence>
<feature type="domain" description="Outer membrane protein beta-barrel" evidence="3">
    <location>
        <begin position="15"/>
        <end position="176"/>
    </location>
</feature>